<sequence length="104" mass="11428">REDLAFLIRTYLVAISPTAAQVSAVVQLYGALKRAANEGLVDGVGQRPCFSLRTLCRALTEASRGYHGSFIRSLYEGFLFSFGSQVGRASRPVLERLIESFLLT</sequence>
<evidence type="ECO:0000259" key="3">
    <source>
        <dbReference type="Pfam" id="PF17865"/>
    </source>
</evidence>
<organism evidence="4 5">
    <name type="scientific">Hymenolepis diminuta</name>
    <name type="common">Rat tapeworm</name>
    <dbReference type="NCBI Taxonomy" id="6216"/>
    <lineage>
        <taxon>Eukaryota</taxon>
        <taxon>Metazoa</taxon>
        <taxon>Spiralia</taxon>
        <taxon>Lophotrochozoa</taxon>
        <taxon>Platyhelminthes</taxon>
        <taxon>Cestoda</taxon>
        <taxon>Eucestoda</taxon>
        <taxon>Cyclophyllidea</taxon>
        <taxon>Hymenolepididae</taxon>
        <taxon>Hymenolepis</taxon>
    </lineage>
</organism>
<dbReference type="PANTHER" id="PTHR48103">
    <property type="entry name" value="MIDASIN-RELATED"/>
    <property type="match status" value="1"/>
</dbReference>
<dbReference type="GO" id="GO:0030687">
    <property type="term" value="C:preribosome, large subunit precursor"/>
    <property type="evidence" value="ECO:0007669"/>
    <property type="project" value="TreeGrafter"/>
</dbReference>
<feature type="domain" description="Midasin AAA lid" evidence="3">
    <location>
        <begin position="3"/>
        <end position="103"/>
    </location>
</feature>
<dbReference type="GO" id="GO:0005634">
    <property type="term" value="C:nucleus"/>
    <property type="evidence" value="ECO:0007669"/>
    <property type="project" value="TreeGrafter"/>
</dbReference>
<dbReference type="InterPro" id="IPR041190">
    <property type="entry name" value="Midasin_AAA_lid_5"/>
</dbReference>
<accession>A0A564Y523</accession>
<keyword evidence="1" id="KW-0547">Nucleotide-binding</keyword>
<reference evidence="4 5" key="1">
    <citation type="submission" date="2019-07" db="EMBL/GenBank/DDBJ databases">
        <authorList>
            <person name="Jastrzebski P J."/>
            <person name="Paukszto L."/>
            <person name="Jastrzebski P J."/>
        </authorList>
    </citation>
    <scope>NUCLEOTIDE SEQUENCE [LARGE SCALE GENOMIC DNA]</scope>
    <source>
        <strain evidence="4 5">WMS-il1</strain>
    </source>
</reference>
<dbReference type="GO" id="GO:0000055">
    <property type="term" value="P:ribosomal large subunit export from nucleus"/>
    <property type="evidence" value="ECO:0007669"/>
    <property type="project" value="TreeGrafter"/>
</dbReference>
<dbReference type="PANTHER" id="PTHR48103:SF2">
    <property type="entry name" value="MIDASIN"/>
    <property type="match status" value="1"/>
</dbReference>
<dbReference type="Pfam" id="PF17865">
    <property type="entry name" value="AAA_lid_5"/>
    <property type="match status" value="1"/>
</dbReference>
<protein>
    <recommendedName>
        <fullName evidence="3">Midasin AAA lid domain-containing protein</fullName>
    </recommendedName>
</protein>
<dbReference type="AlphaFoldDB" id="A0A564Y523"/>
<dbReference type="Proteomes" id="UP000321570">
    <property type="component" value="Unassembled WGS sequence"/>
</dbReference>
<feature type="non-terminal residue" evidence="4">
    <location>
        <position position="1"/>
    </location>
</feature>
<keyword evidence="2" id="KW-0067">ATP-binding</keyword>
<name>A0A564Y523_HYMDI</name>
<dbReference type="EMBL" id="CABIJS010000077">
    <property type="protein sequence ID" value="VUZ42059.1"/>
    <property type="molecule type" value="Genomic_DNA"/>
</dbReference>
<feature type="non-terminal residue" evidence="4">
    <location>
        <position position="104"/>
    </location>
</feature>
<keyword evidence="5" id="KW-1185">Reference proteome</keyword>
<evidence type="ECO:0000313" key="4">
    <source>
        <dbReference type="EMBL" id="VUZ42059.1"/>
    </source>
</evidence>
<evidence type="ECO:0000256" key="1">
    <source>
        <dbReference type="ARBA" id="ARBA00022741"/>
    </source>
</evidence>
<dbReference type="GO" id="GO:0005524">
    <property type="term" value="F:ATP binding"/>
    <property type="evidence" value="ECO:0007669"/>
    <property type="project" value="UniProtKB-KW"/>
</dbReference>
<proteinExistence type="predicted"/>
<dbReference type="GO" id="GO:0000027">
    <property type="term" value="P:ribosomal large subunit assembly"/>
    <property type="evidence" value="ECO:0007669"/>
    <property type="project" value="TreeGrafter"/>
</dbReference>
<evidence type="ECO:0000313" key="5">
    <source>
        <dbReference type="Proteomes" id="UP000321570"/>
    </source>
</evidence>
<evidence type="ECO:0000256" key="2">
    <source>
        <dbReference type="ARBA" id="ARBA00022840"/>
    </source>
</evidence>
<gene>
    <name evidence="4" type="ORF">WMSIL1_LOCUS2663</name>
</gene>